<sequence length="211" mass="24155">MEVSTLVSQICQKWSFFSLIFLSLRVLISYLLVLAGLNCEEAVRFIQADWLPYGGYDAEFYQHYRKAYELSTISLPTRSMRDDCMGHRGISSLMKCTSIILQMAYESVPDSLDKNLQMGVTTASKCLKNFCKVIMNLYGDKFLRKPTYTDMEKLYAYHNEKHGFPGMLGSINCTHWPWANYLVAFRAQFSRGDQGADPFILLEAIASDDIK</sequence>
<keyword evidence="1" id="KW-0812">Transmembrane</keyword>
<reference evidence="2" key="2">
    <citation type="submission" date="2022-01" db="EMBL/GenBank/DDBJ databases">
        <authorList>
            <person name="Yamashiro T."/>
            <person name="Shiraishi A."/>
            <person name="Satake H."/>
            <person name="Nakayama K."/>
        </authorList>
    </citation>
    <scope>NUCLEOTIDE SEQUENCE</scope>
</reference>
<dbReference type="InterPro" id="IPR006912">
    <property type="entry name" value="Harbinger_derived_prot"/>
</dbReference>
<name>A0ABQ4ZGC4_9ASTR</name>
<accession>A0ABQ4ZGC4</accession>
<protein>
    <submittedName>
        <fullName evidence="2">ALP1-like protein</fullName>
    </submittedName>
</protein>
<feature type="transmembrane region" description="Helical" evidence="1">
    <location>
        <begin position="14"/>
        <end position="37"/>
    </location>
</feature>
<evidence type="ECO:0000256" key="1">
    <source>
        <dbReference type="SAM" id="Phobius"/>
    </source>
</evidence>
<keyword evidence="1" id="KW-1133">Transmembrane helix</keyword>
<dbReference type="EMBL" id="BQNB010011284">
    <property type="protein sequence ID" value="GJS88586.1"/>
    <property type="molecule type" value="Genomic_DNA"/>
</dbReference>
<keyword evidence="1" id="KW-0472">Membrane</keyword>
<comment type="caution">
    <text evidence="2">The sequence shown here is derived from an EMBL/GenBank/DDBJ whole genome shotgun (WGS) entry which is preliminary data.</text>
</comment>
<dbReference type="Pfam" id="PF04827">
    <property type="entry name" value="Plant_tran"/>
    <property type="match status" value="1"/>
</dbReference>
<proteinExistence type="predicted"/>
<reference evidence="2" key="1">
    <citation type="journal article" date="2022" name="Int. J. Mol. Sci.">
        <title>Draft Genome of Tanacetum Coccineum: Genomic Comparison of Closely Related Tanacetum-Family Plants.</title>
        <authorList>
            <person name="Yamashiro T."/>
            <person name="Shiraishi A."/>
            <person name="Nakayama K."/>
            <person name="Satake H."/>
        </authorList>
    </citation>
    <scope>NUCLEOTIDE SEQUENCE</scope>
</reference>
<evidence type="ECO:0000313" key="2">
    <source>
        <dbReference type="EMBL" id="GJS88586.1"/>
    </source>
</evidence>
<organism evidence="2 3">
    <name type="scientific">Tanacetum coccineum</name>
    <dbReference type="NCBI Taxonomy" id="301880"/>
    <lineage>
        <taxon>Eukaryota</taxon>
        <taxon>Viridiplantae</taxon>
        <taxon>Streptophyta</taxon>
        <taxon>Embryophyta</taxon>
        <taxon>Tracheophyta</taxon>
        <taxon>Spermatophyta</taxon>
        <taxon>Magnoliopsida</taxon>
        <taxon>eudicotyledons</taxon>
        <taxon>Gunneridae</taxon>
        <taxon>Pentapetalae</taxon>
        <taxon>asterids</taxon>
        <taxon>campanulids</taxon>
        <taxon>Asterales</taxon>
        <taxon>Asteraceae</taxon>
        <taxon>Asteroideae</taxon>
        <taxon>Anthemideae</taxon>
        <taxon>Anthemidinae</taxon>
        <taxon>Tanacetum</taxon>
    </lineage>
</organism>
<keyword evidence="3" id="KW-1185">Reference proteome</keyword>
<evidence type="ECO:0000313" key="3">
    <source>
        <dbReference type="Proteomes" id="UP001151760"/>
    </source>
</evidence>
<gene>
    <name evidence="2" type="ORF">Tco_0771222</name>
</gene>
<dbReference type="PANTHER" id="PTHR47150">
    <property type="entry name" value="OS12G0169200 PROTEIN"/>
    <property type="match status" value="1"/>
</dbReference>
<dbReference type="Proteomes" id="UP001151760">
    <property type="component" value="Unassembled WGS sequence"/>
</dbReference>
<dbReference type="PANTHER" id="PTHR47150:SF4">
    <property type="entry name" value="HARBINGER TRANSPOSASE-DERIVED PROTEIN-RELATED"/>
    <property type="match status" value="1"/>
</dbReference>